<feature type="compositionally biased region" description="Low complexity" evidence="1">
    <location>
        <begin position="200"/>
        <end position="215"/>
    </location>
</feature>
<organism evidence="2 3">
    <name type="scientific">Diplodia intermedia</name>
    <dbReference type="NCBI Taxonomy" id="856260"/>
    <lineage>
        <taxon>Eukaryota</taxon>
        <taxon>Fungi</taxon>
        <taxon>Dikarya</taxon>
        <taxon>Ascomycota</taxon>
        <taxon>Pezizomycotina</taxon>
        <taxon>Dothideomycetes</taxon>
        <taxon>Dothideomycetes incertae sedis</taxon>
        <taxon>Botryosphaeriales</taxon>
        <taxon>Botryosphaeriaceae</taxon>
        <taxon>Diplodia</taxon>
    </lineage>
</organism>
<feature type="region of interest" description="Disordered" evidence="1">
    <location>
        <begin position="393"/>
        <end position="470"/>
    </location>
</feature>
<feature type="region of interest" description="Disordered" evidence="1">
    <location>
        <begin position="599"/>
        <end position="700"/>
    </location>
</feature>
<feature type="compositionally biased region" description="Basic and acidic residues" evidence="1">
    <location>
        <begin position="366"/>
        <end position="375"/>
    </location>
</feature>
<feature type="compositionally biased region" description="Polar residues" evidence="1">
    <location>
        <begin position="312"/>
        <end position="321"/>
    </location>
</feature>
<feature type="compositionally biased region" description="Polar residues" evidence="1">
    <location>
        <begin position="398"/>
        <end position="408"/>
    </location>
</feature>
<feature type="compositionally biased region" description="Low complexity" evidence="1">
    <location>
        <begin position="417"/>
        <end position="438"/>
    </location>
</feature>
<gene>
    <name evidence="2" type="ORF">SLS58_008557</name>
</gene>
<dbReference type="Proteomes" id="UP001521184">
    <property type="component" value="Unassembled WGS sequence"/>
</dbReference>
<accession>A0ABR3TH90</accession>
<feature type="compositionally biased region" description="Low complexity" evidence="1">
    <location>
        <begin position="292"/>
        <end position="301"/>
    </location>
</feature>
<comment type="caution">
    <text evidence="2">The sequence shown here is derived from an EMBL/GenBank/DDBJ whole genome shotgun (WGS) entry which is preliminary data.</text>
</comment>
<keyword evidence="3" id="KW-1185">Reference proteome</keyword>
<feature type="region of interest" description="Disordered" evidence="1">
    <location>
        <begin position="292"/>
        <end position="333"/>
    </location>
</feature>
<feature type="region of interest" description="Disordered" evidence="1">
    <location>
        <begin position="366"/>
        <end position="385"/>
    </location>
</feature>
<evidence type="ECO:0000256" key="1">
    <source>
        <dbReference type="SAM" id="MobiDB-lite"/>
    </source>
</evidence>
<feature type="compositionally biased region" description="Low complexity" evidence="1">
    <location>
        <begin position="611"/>
        <end position="623"/>
    </location>
</feature>
<proteinExistence type="predicted"/>
<evidence type="ECO:0000313" key="2">
    <source>
        <dbReference type="EMBL" id="KAL1638852.1"/>
    </source>
</evidence>
<feature type="region of interest" description="Disordered" evidence="1">
    <location>
        <begin position="249"/>
        <end position="278"/>
    </location>
</feature>
<evidence type="ECO:0000313" key="3">
    <source>
        <dbReference type="Proteomes" id="UP001521184"/>
    </source>
</evidence>
<name>A0ABR3TH90_9PEZI</name>
<protein>
    <submittedName>
        <fullName evidence="2">Uncharacterized protein</fullName>
    </submittedName>
</protein>
<feature type="region of interest" description="Disordered" evidence="1">
    <location>
        <begin position="117"/>
        <end position="215"/>
    </location>
</feature>
<dbReference type="EMBL" id="JAKEKT020000073">
    <property type="protein sequence ID" value="KAL1638852.1"/>
    <property type="molecule type" value="Genomic_DNA"/>
</dbReference>
<sequence>MAKQRADSATIRSIKQQSNFFTHFVEDIFNSLHLNQILDHVLQHLIDILVHSVSRVINFLGLGIVIPNRRLHRRRRQRQWPLNQSTGIFLFRRRKTQAAQRSSQQVYPELAYLYDPPVPGSEGNGSRGALTPVQPPGGGHNPVGPFVVGNPGASSRDGVGGATAGGGGTLGATMRGGGGSGTSSGEYDDDQYQRSTSPEGRSAGSRSSSVGSVVSYLGPAGRPPVMGAAAAAGGMNGSSSGSSNAALLAASAGRDRRAGDNTPATTPLRADDETGARGEEARPFLTAAGAVAAGGSSGASSRDVSAEREVNSTEGAAQATHQRNEGALWDGDGTERELGARQHEQQVEEARQRRERARAFLLQAKERQELIHRSPDTTPASAAAAAGAAAGAAALASRGQQRRPSNPKLQRAPSGKQQQWWQQFPQTSPTATSPTSPSGRFPPPAATHANTNYNPIYPPISPTYPRSGPILTSQHIEANRLQQAQHARATAAATSQAPTVTAYPTFHRPGPNYPPPSNWPQATPTNYSYTSGNAAAMAAAANARGRPFFHQNTSYNPPHRATIDNYSSLAASPPIVVSAAPRRGSSGSIHTAIGGVYTTIPEEDGPAAPHQQQQQRPQQQQQQRPRKQSLTSIMRQMNALDEEDSDQGDEGQGFLQAPRRVLSVRNGAVTPSTDGEEEDARDGGARRHGHGHGAGRNLLS</sequence>
<feature type="compositionally biased region" description="Gly residues" evidence="1">
    <location>
        <begin position="158"/>
        <end position="182"/>
    </location>
</feature>
<reference evidence="2 3" key="1">
    <citation type="journal article" date="2023" name="Plant Dis.">
        <title>First Report of Diplodia intermedia Causing Canker and Dieback Diseases on Apple Trees in Canada.</title>
        <authorList>
            <person name="Ellouze W."/>
            <person name="Ilyukhin E."/>
            <person name="Sulman M."/>
            <person name="Ali S."/>
        </authorList>
    </citation>
    <scope>NUCLEOTIDE SEQUENCE [LARGE SCALE GENOMIC DNA]</scope>
    <source>
        <strain evidence="2 3">M45-28</strain>
    </source>
</reference>
<feature type="compositionally biased region" description="Acidic residues" evidence="1">
    <location>
        <begin position="640"/>
        <end position="649"/>
    </location>
</feature>
<feature type="compositionally biased region" description="Basic and acidic residues" evidence="1">
    <location>
        <begin position="269"/>
        <end position="278"/>
    </location>
</feature>